<sequence length="279" mass="32314">MRNEAEVFGQLLAFAEQDPRIKVVLLNGSRVNPNVTQDALCDYDVIYGVTDIAPYAQDQRWIARFGELMIMQHNRIEEDDEPWDIFLMQFNDGIRIDLSFRKVEHIVEPADSLTKVLLDKDNRMGNVEPPSDASYVTSKPDRRQYDQAVNEIWWCSTNVAKGLWRKELPYAKFMLDVVVRDALIKLLTWYVGMNSGWSANTGKAGRWLERFLPEELWSAYVRTYADSDLEHIWDALIATGELTRTVGVAVAEQLGYDYPHEDDRGVSRYINRLRAECER</sequence>
<dbReference type="InterPro" id="IPR043519">
    <property type="entry name" value="NT_sf"/>
</dbReference>
<dbReference type="AlphaFoldDB" id="A0A7G5BZY2"/>
<evidence type="ECO:0000313" key="2">
    <source>
        <dbReference type="Proteomes" id="UP000515679"/>
    </source>
</evidence>
<name>A0A7G5BZY2_9BACL</name>
<dbReference type="RefSeq" id="WP_182298557.1">
    <property type="nucleotide sequence ID" value="NZ_CP041969.1"/>
</dbReference>
<dbReference type="SUPFAM" id="SSF81301">
    <property type="entry name" value="Nucleotidyltransferase"/>
    <property type="match status" value="1"/>
</dbReference>
<accession>A0A7G5BZY2</accession>
<keyword evidence="1" id="KW-0548">Nucleotidyltransferase</keyword>
<dbReference type="KEGG" id="cchl:FPL14_15900"/>
<keyword evidence="1" id="KW-0808">Transferase</keyword>
<dbReference type="InterPro" id="IPR007530">
    <property type="entry name" value="Aminoglycoside_adenylylTfrase"/>
</dbReference>
<dbReference type="Gene3D" id="3.30.460.10">
    <property type="entry name" value="Beta Polymerase, domain 2"/>
    <property type="match status" value="1"/>
</dbReference>
<reference evidence="1 2" key="1">
    <citation type="submission" date="2019-07" db="EMBL/GenBank/DDBJ databases">
        <authorList>
            <person name="Kim J.K."/>
            <person name="Cheong H.-M."/>
            <person name="Choi Y."/>
            <person name="Hwang K.J."/>
            <person name="Lee S."/>
            <person name="Choi C."/>
        </authorList>
    </citation>
    <scope>NUCLEOTIDE SEQUENCE [LARGE SCALE GENOMIC DNA]</scope>
    <source>
        <strain evidence="1 2">KS 22</strain>
    </source>
</reference>
<dbReference type="PIRSF" id="PIRSF000812">
    <property type="entry name" value="AAD"/>
    <property type="match status" value="1"/>
</dbReference>
<organism evidence="1 2">
    <name type="scientific">Cohnella cholangitidis</name>
    <dbReference type="NCBI Taxonomy" id="2598458"/>
    <lineage>
        <taxon>Bacteria</taxon>
        <taxon>Bacillati</taxon>
        <taxon>Bacillota</taxon>
        <taxon>Bacilli</taxon>
        <taxon>Bacillales</taxon>
        <taxon>Paenibacillaceae</taxon>
        <taxon>Cohnella</taxon>
    </lineage>
</organism>
<gene>
    <name evidence="1" type="primary">ant(6)</name>
    <name evidence="1" type="ORF">FPL14_15900</name>
</gene>
<dbReference type="EMBL" id="CP041969">
    <property type="protein sequence ID" value="QMV42516.1"/>
    <property type="molecule type" value="Genomic_DNA"/>
</dbReference>
<dbReference type="GO" id="GO:0016779">
    <property type="term" value="F:nucleotidyltransferase activity"/>
    <property type="evidence" value="ECO:0007669"/>
    <property type="project" value="UniProtKB-KW"/>
</dbReference>
<keyword evidence="2" id="KW-1185">Reference proteome</keyword>
<protein>
    <submittedName>
        <fullName evidence="1">Aminoglycoside 6-adenylyltransferase</fullName>
    </submittedName>
</protein>
<dbReference type="Pfam" id="PF04439">
    <property type="entry name" value="Adenyl_transf"/>
    <property type="match status" value="1"/>
</dbReference>
<proteinExistence type="predicted"/>
<dbReference type="SUPFAM" id="SSF81631">
    <property type="entry name" value="PAP/OAS1 substrate-binding domain"/>
    <property type="match status" value="1"/>
</dbReference>
<dbReference type="Proteomes" id="UP000515679">
    <property type="component" value="Chromosome"/>
</dbReference>
<dbReference type="Gene3D" id="1.20.120.330">
    <property type="entry name" value="Nucleotidyltransferases domain 2"/>
    <property type="match status" value="1"/>
</dbReference>
<evidence type="ECO:0000313" key="1">
    <source>
        <dbReference type="EMBL" id="QMV42516.1"/>
    </source>
</evidence>